<dbReference type="PANTHER" id="PTHR47623">
    <property type="entry name" value="OS09G0287300 PROTEIN"/>
    <property type="match status" value="1"/>
</dbReference>
<proteinExistence type="predicted"/>
<dbReference type="PANTHER" id="PTHR47623:SF1">
    <property type="entry name" value="OS09G0287300 PROTEIN"/>
    <property type="match status" value="1"/>
</dbReference>
<protein>
    <submittedName>
        <fullName evidence="2">Histidine phosphatase family protein</fullName>
    </submittedName>
</protein>
<reference evidence="2 3" key="1">
    <citation type="submission" date="2020-07" db="EMBL/GenBank/DDBJ databases">
        <authorList>
            <person name="Sun Q."/>
        </authorList>
    </citation>
    <scope>NUCLEOTIDE SEQUENCE [LARGE SCALE GENOMIC DNA]</scope>
    <source>
        <strain evidence="2 3">CGMCC 1.13654</strain>
    </source>
</reference>
<dbReference type="RefSeq" id="WP_160366261.1">
    <property type="nucleotide sequence ID" value="NZ_JACEIB010000005.1"/>
</dbReference>
<dbReference type="Gene3D" id="3.40.50.1240">
    <property type="entry name" value="Phosphoglycerate mutase-like"/>
    <property type="match status" value="1"/>
</dbReference>
<keyword evidence="3" id="KW-1185">Reference proteome</keyword>
<dbReference type="Pfam" id="PF00300">
    <property type="entry name" value="His_Phos_1"/>
    <property type="match status" value="1"/>
</dbReference>
<accession>A0A838L4U2</accession>
<feature type="binding site" evidence="1">
    <location>
        <position position="58"/>
    </location>
    <ligand>
        <name>substrate</name>
    </ligand>
</feature>
<evidence type="ECO:0000313" key="3">
    <source>
        <dbReference type="Proteomes" id="UP000570166"/>
    </source>
</evidence>
<gene>
    <name evidence="2" type="ORF">HZF05_07980</name>
</gene>
<evidence type="ECO:0000313" key="2">
    <source>
        <dbReference type="EMBL" id="MBA2934037.1"/>
    </source>
</evidence>
<sequence>MKRLITFRHAKSGWDQPATRDFDRALNDKGKRAAAVMGRHMRAIGMEFDTVIASPAVRVVETLDAMFDGYGKRPAVGWDRRVYLASSSNLLEVLQEAPDSAGTILLAGHNPGIEELVLSLSADAGEEEIRARSEVEEKYPTASVAELTFEVDHWADVDEGGGHLVRFVRPRDVDPALGPDRVS</sequence>
<dbReference type="SUPFAM" id="SSF53254">
    <property type="entry name" value="Phosphoglycerate mutase-like"/>
    <property type="match status" value="1"/>
</dbReference>
<comment type="caution">
    <text evidence="2">The sequence shown here is derived from an EMBL/GenBank/DDBJ whole genome shotgun (WGS) entry which is preliminary data.</text>
</comment>
<dbReference type="InterPro" id="IPR013078">
    <property type="entry name" value="His_Pase_superF_clade-1"/>
</dbReference>
<name>A0A838L4U2_9SPHN</name>
<dbReference type="EMBL" id="JACEIB010000005">
    <property type="protein sequence ID" value="MBA2934037.1"/>
    <property type="molecule type" value="Genomic_DNA"/>
</dbReference>
<evidence type="ECO:0000256" key="1">
    <source>
        <dbReference type="PIRSR" id="PIRSR613078-2"/>
    </source>
</evidence>
<organism evidence="2 3">
    <name type="scientific">Sphingomonas chungangi</name>
    <dbReference type="NCBI Taxonomy" id="2683589"/>
    <lineage>
        <taxon>Bacteria</taxon>
        <taxon>Pseudomonadati</taxon>
        <taxon>Pseudomonadota</taxon>
        <taxon>Alphaproteobacteria</taxon>
        <taxon>Sphingomonadales</taxon>
        <taxon>Sphingomonadaceae</taxon>
        <taxon>Sphingomonas</taxon>
    </lineage>
</organism>
<dbReference type="InterPro" id="IPR029033">
    <property type="entry name" value="His_PPase_superfam"/>
</dbReference>
<dbReference type="AlphaFoldDB" id="A0A838L4U2"/>
<dbReference type="Proteomes" id="UP000570166">
    <property type="component" value="Unassembled WGS sequence"/>
</dbReference>